<dbReference type="PRINTS" id="PR00503">
    <property type="entry name" value="BROMODOMAIN"/>
</dbReference>
<gene>
    <name evidence="4" type="ORF">PHATRDRAFT_bd292</name>
</gene>
<proteinExistence type="predicted"/>
<organism evidence="4 5">
    <name type="scientific">Phaeodactylum tricornutum (strain CCAP 1055/1)</name>
    <dbReference type="NCBI Taxonomy" id="556484"/>
    <lineage>
        <taxon>Eukaryota</taxon>
        <taxon>Sar</taxon>
        <taxon>Stramenopiles</taxon>
        <taxon>Ochrophyta</taxon>
        <taxon>Bacillariophyta</taxon>
        <taxon>Bacillariophyceae</taxon>
        <taxon>Bacillariophycidae</taxon>
        <taxon>Naviculales</taxon>
        <taxon>Phaeodactylaceae</taxon>
        <taxon>Phaeodactylum</taxon>
    </lineage>
</organism>
<dbReference type="RefSeq" id="XP_002176417.1">
    <property type="nucleotide sequence ID" value="XM_002176381.1"/>
</dbReference>
<dbReference type="InterPro" id="IPR036427">
    <property type="entry name" value="Bromodomain-like_sf"/>
</dbReference>
<evidence type="ECO:0000256" key="1">
    <source>
        <dbReference type="ARBA" id="ARBA00023117"/>
    </source>
</evidence>
<protein>
    <recommendedName>
        <fullName evidence="3">Bromo domain-containing protein</fullName>
    </recommendedName>
</protein>
<dbReference type="SMART" id="SM00297">
    <property type="entry name" value="BROMO"/>
    <property type="match status" value="1"/>
</dbReference>
<keyword evidence="1 2" id="KW-0103">Bromodomain</keyword>
<dbReference type="InterPro" id="IPR018359">
    <property type="entry name" value="Bromodomain_CS"/>
</dbReference>
<evidence type="ECO:0000313" key="4">
    <source>
        <dbReference type="EMBL" id="EEC42653.1"/>
    </source>
</evidence>
<dbReference type="KEGG" id="pti:PHATRDRAFT_bd292"/>
<evidence type="ECO:0000256" key="2">
    <source>
        <dbReference type="PROSITE-ProRule" id="PRU00035"/>
    </source>
</evidence>
<dbReference type="STRING" id="556484.B7S4A3"/>
<dbReference type="AlphaFoldDB" id="B7S4A3"/>
<feature type="domain" description="Bromo" evidence="3">
    <location>
        <begin position="2"/>
        <end position="74"/>
    </location>
</feature>
<dbReference type="PROSITE" id="PS50014">
    <property type="entry name" value="BROMODOMAIN_2"/>
    <property type="match status" value="1"/>
</dbReference>
<dbReference type="HOGENOM" id="CLU_270171_0_0_1"/>
<feature type="non-terminal residue" evidence="4">
    <location>
        <position position="1"/>
    </location>
</feature>
<evidence type="ECO:0000313" key="5">
    <source>
        <dbReference type="Proteomes" id="UP000000759"/>
    </source>
</evidence>
<dbReference type="SUPFAM" id="SSF47370">
    <property type="entry name" value="Bromodomain"/>
    <property type="match status" value="1"/>
</dbReference>
<dbReference type="Pfam" id="PF00439">
    <property type="entry name" value="Bromodomain"/>
    <property type="match status" value="1"/>
</dbReference>
<dbReference type="InterPro" id="IPR001487">
    <property type="entry name" value="Bromodomain"/>
</dbReference>
<name>B7S4A3_PHATC</name>
<dbReference type="GeneID" id="7205161"/>
<dbReference type="PANTHER" id="PTHR45926">
    <property type="entry name" value="OSJNBA0053K19.4 PROTEIN"/>
    <property type="match status" value="1"/>
</dbReference>
<reference evidence="4 5" key="1">
    <citation type="journal article" date="2008" name="Nature">
        <title>The Phaeodactylum genome reveals the evolutionary history of diatom genomes.</title>
        <authorList>
            <person name="Bowler C."/>
            <person name="Allen A.E."/>
            <person name="Badger J.H."/>
            <person name="Grimwood J."/>
            <person name="Jabbari K."/>
            <person name="Kuo A."/>
            <person name="Maheswari U."/>
            <person name="Martens C."/>
            <person name="Maumus F."/>
            <person name="Otillar R.P."/>
            <person name="Rayko E."/>
            <person name="Salamov A."/>
            <person name="Vandepoele K."/>
            <person name="Beszteri B."/>
            <person name="Gruber A."/>
            <person name="Heijde M."/>
            <person name="Katinka M."/>
            <person name="Mock T."/>
            <person name="Valentin K."/>
            <person name="Verret F."/>
            <person name="Berges J.A."/>
            <person name="Brownlee C."/>
            <person name="Cadoret J.P."/>
            <person name="Chiovitti A."/>
            <person name="Choi C.J."/>
            <person name="Coesel S."/>
            <person name="De Martino A."/>
            <person name="Detter J.C."/>
            <person name="Durkin C."/>
            <person name="Falciatore A."/>
            <person name="Fournet J."/>
            <person name="Haruta M."/>
            <person name="Huysman M.J."/>
            <person name="Jenkins B.D."/>
            <person name="Jiroutova K."/>
            <person name="Jorgensen R.E."/>
            <person name="Joubert Y."/>
            <person name="Kaplan A."/>
            <person name="Kroger N."/>
            <person name="Kroth P.G."/>
            <person name="La Roche J."/>
            <person name="Lindquist E."/>
            <person name="Lommer M."/>
            <person name="Martin-Jezequel V."/>
            <person name="Lopez P.J."/>
            <person name="Lucas S."/>
            <person name="Mangogna M."/>
            <person name="McGinnis K."/>
            <person name="Medlin L.K."/>
            <person name="Montsant A."/>
            <person name="Oudot-Le Secq M.P."/>
            <person name="Napoli C."/>
            <person name="Obornik M."/>
            <person name="Parker M.S."/>
            <person name="Petit J.L."/>
            <person name="Porcel B.M."/>
            <person name="Poulsen N."/>
            <person name="Robison M."/>
            <person name="Rychlewski L."/>
            <person name="Rynearson T.A."/>
            <person name="Schmutz J."/>
            <person name="Shapiro H."/>
            <person name="Siaut M."/>
            <person name="Stanley M."/>
            <person name="Sussman M.R."/>
            <person name="Taylor A.R."/>
            <person name="Vardi A."/>
            <person name="von Dassow P."/>
            <person name="Vyverman W."/>
            <person name="Willis A."/>
            <person name="Wyrwicz L.S."/>
            <person name="Rokhsar D.S."/>
            <person name="Weissenbach J."/>
            <person name="Armbrust E.V."/>
            <person name="Green B.R."/>
            <person name="Van de Peer Y."/>
            <person name="Grigoriev I.V."/>
        </authorList>
    </citation>
    <scope>NUCLEOTIDE SEQUENCE [LARGE SCALE GENOMIC DNA]</scope>
    <source>
        <strain evidence="4 5">CCAP 1055/1</strain>
    </source>
</reference>
<dbReference type="EMBL" id="DS999284">
    <property type="protein sequence ID" value="EEC42653.1"/>
    <property type="molecule type" value="Genomic_DNA"/>
</dbReference>
<evidence type="ECO:0000259" key="3">
    <source>
        <dbReference type="PROSITE" id="PS50014"/>
    </source>
</evidence>
<keyword evidence="5" id="KW-1185">Reference proteome</keyword>
<dbReference type="PaxDb" id="2850-Phatrdraft292"/>
<sequence length="91" mass="10220">VMSHPSSLPFLRPVNAAALNLKDYHIIITKPMDLGTVYSRCLLGEYATLNDLVSDVELVASNAKRYNPEGHFVHSKAEEMRSLFFGELKKL</sequence>
<feature type="non-terminal residue" evidence="4">
    <location>
        <position position="91"/>
    </location>
</feature>
<dbReference type="Proteomes" id="UP000000759">
    <property type="component" value="Unassembled WGS sequence"/>
</dbReference>
<dbReference type="eggNOG" id="KOG1474">
    <property type="taxonomic scope" value="Eukaryota"/>
</dbReference>
<dbReference type="OrthoDB" id="899at2759"/>
<dbReference type="Gene3D" id="1.20.920.10">
    <property type="entry name" value="Bromodomain-like"/>
    <property type="match status" value="1"/>
</dbReference>
<dbReference type="InParanoid" id="B7S4A3"/>
<dbReference type="PROSITE" id="PS00633">
    <property type="entry name" value="BROMODOMAIN_1"/>
    <property type="match status" value="1"/>
</dbReference>
<reference evidence="5" key="2">
    <citation type="submission" date="2008-08" db="EMBL/GenBank/DDBJ databases">
        <authorList>
            <consortium name="Diatom Consortium"/>
            <person name="Grigoriev I."/>
            <person name="Grimwood J."/>
            <person name="Kuo A."/>
            <person name="Otillar R.P."/>
            <person name="Salamov A."/>
            <person name="Detter J.C."/>
            <person name="Lindquist E."/>
            <person name="Shapiro H."/>
            <person name="Lucas S."/>
            <person name="Glavina del Rio T."/>
            <person name="Pitluck S."/>
            <person name="Rokhsar D."/>
            <person name="Bowler C."/>
        </authorList>
    </citation>
    <scope>GENOME REANNOTATION</scope>
    <source>
        <strain evidence="5">CCAP 1055/1</strain>
    </source>
</reference>
<accession>B7S4A3</accession>